<reference evidence="3 4" key="1">
    <citation type="submission" date="2023-08" db="EMBL/GenBank/DDBJ databases">
        <title>Implementing the SeqCode for naming new Mesorhizobium species isolated from Vachellia karroo root nodules.</title>
        <authorList>
            <person name="Van Lill M."/>
        </authorList>
    </citation>
    <scope>NUCLEOTIDE SEQUENCE [LARGE SCALE GENOMIC DNA]</scope>
    <source>
        <strain evidence="3 4">MSK 1335</strain>
    </source>
</reference>
<proteinExistence type="predicted"/>
<sequence>MQMTRQSIEDRILTRSQSAPLPEPPAGSLPVRSSAWRLVRNTALLGAFAVLVAAAVIISFRLSPALGTFVAGTASAQAQAPAQGKPAEAKPAEAKPMSADASANKNPFQAHVSQAGLRTCANLFATLGQALTAGSTYAIQTQWDNGSPDTHAVQAVAGMSYDLPDYKTQAAGVVFASPVGQTCEGGFVRVAPFQHSCQDVAATLPKGSLLADNLSNTMLFNLANNGGQALLVPTGNTCIVVSVAHMGG</sequence>
<organism evidence="3 4">
    <name type="scientific">Mesorhizobium montanum</name>
    <dbReference type="NCBI Taxonomy" id="3072323"/>
    <lineage>
        <taxon>Bacteria</taxon>
        <taxon>Pseudomonadati</taxon>
        <taxon>Pseudomonadota</taxon>
        <taxon>Alphaproteobacteria</taxon>
        <taxon>Hyphomicrobiales</taxon>
        <taxon>Phyllobacteriaceae</taxon>
        <taxon>Mesorhizobium</taxon>
    </lineage>
</organism>
<keyword evidence="2" id="KW-0472">Membrane</keyword>
<evidence type="ECO:0000256" key="2">
    <source>
        <dbReference type="SAM" id="Phobius"/>
    </source>
</evidence>
<evidence type="ECO:0000313" key="4">
    <source>
        <dbReference type="Proteomes" id="UP001276840"/>
    </source>
</evidence>
<protein>
    <submittedName>
        <fullName evidence="3">Uncharacterized protein</fullName>
    </submittedName>
</protein>
<evidence type="ECO:0000256" key="1">
    <source>
        <dbReference type="SAM" id="MobiDB-lite"/>
    </source>
</evidence>
<feature type="transmembrane region" description="Helical" evidence="2">
    <location>
        <begin position="42"/>
        <end position="60"/>
    </location>
</feature>
<dbReference type="EMBL" id="JAVIJF010000005">
    <property type="protein sequence ID" value="MDX8524561.1"/>
    <property type="molecule type" value="Genomic_DNA"/>
</dbReference>
<dbReference type="Proteomes" id="UP001276840">
    <property type="component" value="Unassembled WGS sequence"/>
</dbReference>
<dbReference type="RefSeq" id="WP_320232296.1">
    <property type="nucleotide sequence ID" value="NZ_JAVIJF010000005.1"/>
</dbReference>
<feature type="region of interest" description="Disordered" evidence="1">
    <location>
        <begin position="1"/>
        <end position="30"/>
    </location>
</feature>
<evidence type="ECO:0000313" key="3">
    <source>
        <dbReference type="EMBL" id="MDX8524561.1"/>
    </source>
</evidence>
<keyword evidence="2" id="KW-1133">Transmembrane helix</keyword>
<name>A0ABU4ZKN0_9HYPH</name>
<feature type="region of interest" description="Disordered" evidence="1">
    <location>
        <begin position="79"/>
        <end position="103"/>
    </location>
</feature>
<gene>
    <name evidence="3" type="ORF">RFM68_08585</name>
</gene>
<keyword evidence="2" id="KW-0812">Transmembrane</keyword>
<keyword evidence="4" id="KW-1185">Reference proteome</keyword>
<comment type="caution">
    <text evidence="3">The sequence shown here is derived from an EMBL/GenBank/DDBJ whole genome shotgun (WGS) entry which is preliminary data.</text>
</comment>
<accession>A0ABU4ZKN0</accession>